<sequence length="269" mass="30282">MESMEGFRAWQLRGRRRRPGFDEYLDAHRRDYFMSGGISSGAAWADFEQTARLCWESEYGYEDEENVERHAERLGRRLVQQGFVLRRPFPLLANPKGQDQWTTYVEYLAFEAESLYGLAEAARRLEKKVKTRDCYEGKYQAAKAAAEQQQSRVGWVLSEIEKIEADQKAAAGKSGGSTSGSSRKRKHTDDINRPEDVSAPRLGKRRRTKKVEEMNKTDETKKMPAGKSANPSQTGRSKRRKPSTEADEKGGGGGCPGAAVEEKQGGRHA</sequence>
<gene>
    <name evidence="2" type="ORF">GJ744_004274</name>
</gene>
<name>A0A8H7A8L0_9EURO</name>
<proteinExistence type="predicted"/>
<dbReference type="AlphaFoldDB" id="A0A8H7A8L0"/>
<evidence type="ECO:0000256" key="1">
    <source>
        <dbReference type="SAM" id="MobiDB-lite"/>
    </source>
</evidence>
<feature type="compositionally biased region" description="Basic and acidic residues" evidence="1">
    <location>
        <begin position="210"/>
        <end position="222"/>
    </location>
</feature>
<feature type="compositionally biased region" description="Basic and acidic residues" evidence="1">
    <location>
        <begin position="187"/>
        <end position="198"/>
    </location>
</feature>
<reference evidence="2" key="1">
    <citation type="submission" date="2020-02" db="EMBL/GenBank/DDBJ databases">
        <authorList>
            <person name="Palmer J.M."/>
        </authorList>
    </citation>
    <scope>NUCLEOTIDE SEQUENCE</scope>
    <source>
        <strain evidence="2">EPUS1.4</strain>
        <tissue evidence="2">Thallus</tissue>
    </source>
</reference>
<comment type="caution">
    <text evidence="2">The sequence shown here is derived from an EMBL/GenBank/DDBJ whole genome shotgun (WGS) entry which is preliminary data.</text>
</comment>
<keyword evidence="3" id="KW-1185">Reference proteome</keyword>
<evidence type="ECO:0000313" key="2">
    <source>
        <dbReference type="EMBL" id="KAF7503132.1"/>
    </source>
</evidence>
<organism evidence="2 3">
    <name type="scientific">Endocarpon pusillum</name>
    <dbReference type="NCBI Taxonomy" id="364733"/>
    <lineage>
        <taxon>Eukaryota</taxon>
        <taxon>Fungi</taxon>
        <taxon>Dikarya</taxon>
        <taxon>Ascomycota</taxon>
        <taxon>Pezizomycotina</taxon>
        <taxon>Eurotiomycetes</taxon>
        <taxon>Chaetothyriomycetidae</taxon>
        <taxon>Verrucariales</taxon>
        <taxon>Verrucariaceae</taxon>
        <taxon>Endocarpon</taxon>
    </lineage>
</organism>
<evidence type="ECO:0000313" key="3">
    <source>
        <dbReference type="Proteomes" id="UP000606974"/>
    </source>
</evidence>
<feature type="compositionally biased region" description="Basic and acidic residues" evidence="1">
    <location>
        <begin position="260"/>
        <end position="269"/>
    </location>
</feature>
<dbReference type="Proteomes" id="UP000606974">
    <property type="component" value="Unassembled WGS sequence"/>
</dbReference>
<accession>A0A8H7A8L0</accession>
<dbReference type="OrthoDB" id="5419928at2759"/>
<dbReference type="EMBL" id="JAACFV010000195">
    <property type="protein sequence ID" value="KAF7503132.1"/>
    <property type="molecule type" value="Genomic_DNA"/>
</dbReference>
<feature type="region of interest" description="Disordered" evidence="1">
    <location>
        <begin position="166"/>
        <end position="269"/>
    </location>
</feature>
<protein>
    <submittedName>
        <fullName evidence="2">Uncharacterized protein</fullName>
    </submittedName>
</protein>